<dbReference type="EMBL" id="GL871079">
    <property type="protein sequence ID" value="EGC34882.1"/>
    <property type="molecule type" value="Genomic_DNA"/>
</dbReference>
<dbReference type="VEuPathDB" id="AmoebaDB:DICPUDRAFT_79371"/>
<dbReference type="Gene3D" id="3.60.21.10">
    <property type="match status" value="1"/>
</dbReference>
<dbReference type="OMA" id="ENHEHIF"/>
<dbReference type="GeneID" id="10502009"/>
<feature type="transmembrane region" description="Helical" evidence="1">
    <location>
        <begin position="96"/>
        <end position="115"/>
    </location>
</feature>
<keyword evidence="1" id="KW-0472">Membrane</keyword>
<proteinExistence type="predicted"/>
<dbReference type="InterPro" id="IPR029052">
    <property type="entry name" value="Metallo-depent_PP-like"/>
</dbReference>
<dbReference type="Pfam" id="PF00149">
    <property type="entry name" value="Metallophos"/>
    <property type="match status" value="1"/>
</dbReference>
<evidence type="ECO:0000259" key="2">
    <source>
        <dbReference type="Pfam" id="PF00149"/>
    </source>
</evidence>
<dbReference type="InterPro" id="IPR004843">
    <property type="entry name" value="Calcineurin-like_PHP"/>
</dbReference>
<feature type="domain" description="Calcineurin-like phosphoesterase" evidence="2">
    <location>
        <begin position="261"/>
        <end position="472"/>
    </location>
</feature>
<dbReference type="SUPFAM" id="SSF56300">
    <property type="entry name" value="Metallo-dependent phosphatases"/>
    <property type="match status" value="1"/>
</dbReference>
<accession>F0ZMD8</accession>
<name>F0ZMD8_DICPU</name>
<dbReference type="KEGG" id="dpp:DICPUDRAFT_79371"/>
<dbReference type="OrthoDB" id="19406at2759"/>
<evidence type="ECO:0000313" key="3">
    <source>
        <dbReference type="EMBL" id="EGC34882.1"/>
    </source>
</evidence>
<dbReference type="RefSeq" id="XP_003288574.1">
    <property type="nucleotide sequence ID" value="XM_003288526.1"/>
</dbReference>
<reference evidence="4" key="1">
    <citation type="journal article" date="2011" name="Genome Biol.">
        <title>Comparative genomics of the social amoebae Dictyostelium discoideum and Dictyostelium purpureum.</title>
        <authorList>
            <consortium name="US DOE Joint Genome Institute (JGI-PGF)"/>
            <person name="Sucgang R."/>
            <person name="Kuo A."/>
            <person name="Tian X."/>
            <person name="Salerno W."/>
            <person name="Parikh A."/>
            <person name="Feasley C.L."/>
            <person name="Dalin E."/>
            <person name="Tu H."/>
            <person name="Huang E."/>
            <person name="Barry K."/>
            <person name="Lindquist E."/>
            <person name="Shapiro H."/>
            <person name="Bruce D."/>
            <person name="Schmutz J."/>
            <person name="Salamov A."/>
            <person name="Fey P."/>
            <person name="Gaudet P."/>
            <person name="Anjard C."/>
            <person name="Babu M.M."/>
            <person name="Basu S."/>
            <person name="Bushmanova Y."/>
            <person name="van der Wel H."/>
            <person name="Katoh-Kurasawa M."/>
            <person name="Dinh C."/>
            <person name="Coutinho P.M."/>
            <person name="Saito T."/>
            <person name="Elias M."/>
            <person name="Schaap P."/>
            <person name="Kay R.R."/>
            <person name="Henrissat B."/>
            <person name="Eichinger L."/>
            <person name="Rivero F."/>
            <person name="Putnam N.H."/>
            <person name="West C.M."/>
            <person name="Loomis W.F."/>
            <person name="Chisholm R.L."/>
            <person name="Shaulsky G."/>
            <person name="Strassmann J.E."/>
            <person name="Queller D.C."/>
            <person name="Kuspa A."/>
            <person name="Grigoriev I.V."/>
        </authorList>
    </citation>
    <scope>NUCLEOTIDE SEQUENCE [LARGE SCALE GENOMIC DNA]</scope>
    <source>
        <strain evidence="4">QSDP1</strain>
    </source>
</reference>
<evidence type="ECO:0000256" key="1">
    <source>
        <dbReference type="SAM" id="Phobius"/>
    </source>
</evidence>
<sequence length="567" mass="65371">MIVIGIVGFFSSFSGWGYLSYKVTILLSVFVLAGFTIFQLVNFYKEDIKKKVKERKYYLYSKSRVDPRISLMGRIKIQILNYFNDVISTIQFKPRLSFLLVGSSVLLGMFIPFALDNLCICSQPITVSTRLTRAFQESYCKDKEICFVYLTLPEDPSNSMILQVHTRNEPIETTVRLSKLDLPSSHPVEWKTNSFISVSEIIKEEPRFVSYIEFNSLSESTNYKFNFTITTKDGPIKSVNYGFKTFSSGVGDGGLKFIVGGDLNLNSDATDLARIGKDFNPDFVVIGGDIAYENGIGSCYRRWDEKINFLTQYFSYDQQYNSNNNNTNSNNNSFIKFLTPLLMSIGNHESGAFFQTHDQVPFYFKYFLFNIGDSKKPVKERLSYHIHKLPFGISLASLDSCVVSTWDQQTQWLDNQWSNEKYNNTSKLVVYHHPIYTSRRNINDKIPTMGQKSIVPLFDHYKVPFAFENHEHLFKRTKPLFNNKAININNNSSLNSKLGTVYVGDGSWGTSKYNRKPQEASENTLPWYLAKRSEINHLWFVTISNQEIIVEAFSPDNNKIDRVEYYR</sequence>
<dbReference type="STRING" id="5786.F0ZMD8"/>
<keyword evidence="4" id="KW-1185">Reference proteome</keyword>
<dbReference type="GO" id="GO:0016787">
    <property type="term" value="F:hydrolase activity"/>
    <property type="evidence" value="ECO:0007669"/>
    <property type="project" value="InterPro"/>
</dbReference>
<dbReference type="PANTHER" id="PTHR45867">
    <property type="entry name" value="PURPLE ACID PHOSPHATASE"/>
    <property type="match status" value="1"/>
</dbReference>
<organism evidence="3 4">
    <name type="scientific">Dictyostelium purpureum</name>
    <name type="common">Slime mold</name>
    <dbReference type="NCBI Taxonomy" id="5786"/>
    <lineage>
        <taxon>Eukaryota</taxon>
        <taxon>Amoebozoa</taxon>
        <taxon>Evosea</taxon>
        <taxon>Eumycetozoa</taxon>
        <taxon>Dictyostelia</taxon>
        <taxon>Dictyosteliales</taxon>
        <taxon>Dictyosteliaceae</taxon>
        <taxon>Dictyostelium</taxon>
    </lineage>
</organism>
<gene>
    <name evidence="3" type="ORF">DICPUDRAFT_79371</name>
</gene>
<evidence type="ECO:0000313" key="4">
    <source>
        <dbReference type="Proteomes" id="UP000001064"/>
    </source>
</evidence>
<keyword evidence="1" id="KW-1133">Transmembrane helix</keyword>
<dbReference type="Proteomes" id="UP000001064">
    <property type="component" value="Unassembled WGS sequence"/>
</dbReference>
<protein>
    <recommendedName>
        <fullName evidence="2">Calcineurin-like phosphoesterase domain-containing protein</fullName>
    </recommendedName>
</protein>
<dbReference type="eggNOG" id="ENOG502S4X4">
    <property type="taxonomic scope" value="Eukaryota"/>
</dbReference>
<dbReference type="AlphaFoldDB" id="F0ZMD8"/>
<dbReference type="InParanoid" id="F0ZMD8"/>
<keyword evidence="1" id="KW-0812">Transmembrane</keyword>
<feature type="transmembrane region" description="Helical" evidence="1">
    <location>
        <begin position="25"/>
        <end position="44"/>
    </location>
</feature>
<dbReference type="PANTHER" id="PTHR45867:SF10">
    <property type="entry name" value="PURPLE ACID PHOSPHATASE"/>
    <property type="match status" value="1"/>
</dbReference>